<dbReference type="PANTHER" id="PTHR43280">
    <property type="entry name" value="ARAC-FAMILY TRANSCRIPTIONAL REGULATOR"/>
    <property type="match status" value="1"/>
</dbReference>
<dbReference type="InterPro" id="IPR020449">
    <property type="entry name" value="Tscrpt_reg_AraC-type_HTH"/>
</dbReference>
<reference evidence="5" key="1">
    <citation type="journal article" date="2014" name="Int. J. Syst. Evol. Microbiol.">
        <title>Complete genome sequence of Corynebacterium casei LMG S-19264T (=DSM 44701T), isolated from a smear-ripened cheese.</title>
        <authorList>
            <consortium name="US DOE Joint Genome Institute (JGI-PGF)"/>
            <person name="Walter F."/>
            <person name="Albersmeier A."/>
            <person name="Kalinowski J."/>
            <person name="Ruckert C."/>
        </authorList>
    </citation>
    <scope>NUCLEOTIDE SEQUENCE</scope>
    <source>
        <strain evidence="5">CGMCC 1.15178</strain>
    </source>
</reference>
<name>A0A917E238_9BACL</name>
<keyword evidence="6" id="KW-1185">Reference proteome</keyword>
<dbReference type="InterPro" id="IPR009057">
    <property type="entry name" value="Homeodomain-like_sf"/>
</dbReference>
<dbReference type="Pfam" id="PF02311">
    <property type="entry name" value="AraC_binding"/>
    <property type="match status" value="1"/>
</dbReference>
<dbReference type="Proteomes" id="UP000612456">
    <property type="component" value="Unassembled WGS sequence"/>
</dbReference>
<evidence type="ECO:0000313" key="6">
    <source>
        <dbReference type="Proteomes" id="UP000612456"/>
    </source>
</evidence>
<dbReference type="PROSITE" id="PS01124">
    <property type="entry name" value="HTH_ARAC_FAMILY_2"/>
    <property type="match status" value="1"/>
</dbReference>
<dbReference type="PRINTS" id="PR00032">
    <property type="entry name" value="HTHARAC"/>
</dbReference>
<evidence type="ECO:0000256" key="2">
    <source>
        <dbReference type="ARBA" id="ARBA00023125"/>
    </source>
</evidence>
<feature type="domain" description="HTH araC/xylS-type" evidence="4">
    <location>
        <begin position="178"/>
        <end position="282"/>
    </location>
</feature>
<dbReference type="InterPro" id="IPR003313">
    <property type="entry name" value="AraC-bd"/>
</dbReference>
<dbReference type="GO" id="GO:0043565">
    <property type="term" value="F:sequence-specific DNA binding"/>
    <property type="evidence" value="ECO:0007669"/>
    <property type="project" value="InterPro"/>
</dbReference>
<dbReference type="Gene3D" id="1.10.10.60">
    <property type="entry name" value="Homeodomain-like"/>
    <property type="match status" value="2"/>
</dbReference>
<dbReference type="PANTHER" id="PTHR43280:SF2">
    <property type="entry name" value="HTH-TYPE TRANSCRIPTIONAL REGULATOR EXSA"/>
    <property type="match status" value="1"/>
</dbReference>
<keyword evidence="3" id="KW-0804">Transcription</keyword>
<organism evidence="5 6">
    <name type="scientific">Paenibacillus nasutitermitis</name>
    <dbReference type="NCBI Taxonomy" id="1652958"/>
    <lineage>
        <taxon>Bacteria</taxon>
        <taxon>Bacillati</taxon>
        <taxon>Bacillota</taxon>
        <taxon>Bacilli</taxon>
        <taxon>Bacillales</taxon>
        <taxon>Paenibacillaceae</taxon>
        <taxon>Paenibacillus</taxon>
    </lineage>
</organism>
<dbReference type="Pfam" id="PF12833">
    <property type="entry name" value="HTH_18"/>
    <property type="match status" value="1"/>
</dbReference>
<dbReference type="Gene3D" id="2.60.120.10">
    <property type="entry name" value="Jelly Rolls"/>
    <property type="match status" value="1"/>
</dbReference>
<dbReference type="SUPFAM" id="SSF46689">
    <property type="entry name" value="Homeodomain-like"/>
    <property type="match status" value="1"/>
</dbReference>
<evidence type="ECO:0000256" key="1">
    <source>
        <dbReference type="ARBA" id="ARBA00023015"/>
    </source>
</evidence>
<gene>
    <name evidence="5" type="ORF">GCM10010911_64870</name>
</gene>
<accession>A0A917E238</accession>
<evidence type="ECO:0000256" key="3">
    <source>
        <dbReference type="ARBA" id="ARBA00023163"/>
    </source>
</evidence>
<dbReference type="EMBL" id="BMHP01000009">
    <property type="protein sequence ID" value="GGD97161.1"/>
    <property type="molecule type" value="Genomic_DNA"/>
</dbReference>
<reference evidence="5" key="2">
    <citation type="submission" date="2020-09" db="EMBL/GenBank/DDBJ databases">
        <authorList>
            <person name="Sun Q."/>
            <person name="Zhou Y."/>
        </authorList>
    </citation>
    <scope>NUCLEOTIDE SEQUENCE</scope>
    <source>
        <strain evidence="5">CGMCC 1.15178</strain>
    </source>
</reference>
<dbReference type="RefSeq" id="WP_188999210.1">
    <property type="nucleotide sequence ID" value="NZ_BMHP01000009.1"/>
</dbReference>
<keyword evidence="1" id="KW-0805">Transcription regulation</keyword>
<dbReference type="InterPro" id="IPR037923">
    <property type="entry name" value="HTH-like"/>
</dbReference>
<dbReference type="SMART" id="SM00342">
    <property type="entry name" value="HTH_ARAC"/>
    <property type="match status" value="1"/>
</dbReference>
<dbReference type="SUPFAM" id="SSF51215">
    <property type="entry name" value="Regulatory protein AraC"/>
    <property type="match status" value="1"/>
</dbReference>
<proteinExistence type="predicted"/>
<dbReference type="InterPro" id="IPR018060">
    <property type="entry name" value="HTH_AraC"/>
</dbReference>
<evidence type="ECO:0000259" key="4">
    <source>
        <dbReference type="PROSITE" id="PS01124"/>
    </source>
</evidence>
<comment type="caution">
    <text evidence="5">The sequence shown here is derived from an EMBL/GenBank/DDBJ whole genome shotgun (WGS) entry which is preliminary data.</text>
</comment>
<evidence type="ECO:0000313" key="5">
    <source>
        <dbReference type="EMBL" id="GGD97161.1"/>
    </source>
</evidence>
<dbReference type="InterPro" id="IPR018062">
    <property type="entry name" value="HTH_AraC-typ_CS"/>
</dbReference>
<dbReference type="InterPro" id="IPR014710">
    <property type="entry name" value="RmlC-like_jellyroll"/>
</dbReference>
<sequence>MPRLSTMTPFIYAGHYYLFPKERNAGERDRTGYCYAFHYIAEGRGVITIAGKPYPVRKGDFIRIPPLELHTFDTQEPHLFVTYNIYCDLWNPAPGKDNPLVTYHQVDPGQLVRMLPCPELDEMPVVLPLRHHPMLSEMFVRTYDLYAAGQSEGIKLAGLYLQALLLELSLLPKQTSFDPRIASLSERLEKGDPDLQVASVADWAADCGLRNTQFSTLFKRMTGMAPQAYKTRMKMRKAAAALIESTRSISDIAASHGYSTIHHFSRQFSAYYGVSPSAYRGRYIRKEMAPD</sequence>
<dbReference type="PROSITE" id="PS00041">
    <property type="entry name" value="HTH_ARAC_FAMILY_1"/>
    <property type="match status" value="1"/>
</dbReference>
<protein>
    <recommendedName>
        <fullName evidence="4">HTH araC/xylS-type domain-containing protein</fullName>
    </recommendedName>
</protein>
<keyword evidence="2" id="KW-0238">DNA-binding</keyword>
<dbReference type="GO" id="GO:0003700">
    <property type="term" value="F:DNA-binding transcription factor activity"/>
    <property type="evidence" value="ECO:0007669"/>
    <property type="project" value="InterPro"/>
</dbReference>
<dbReference type="AlphaFoldDB" id="A0A917E238"/>